<dbReference type="EMBL" id="MW009675">
    <property type="protein sequence ID" value="QWX10264.1"/>
    <property type="molecule type" value="Genomic_DNA"/>
</dbReference>
<reference evidence="1" key="1">
    <citation type="submission" date="2020-09" db="EMBL/GenBank/DDBJ databases">
        <authorList>
            <person name="Gao C."/>
            <person name="Qiu Z."/>
        </authorList>
    </citation>
    <scope>NUCLEOTIDE SEQUENCE</scope>
</reference>
<dbReference type="Pfam" id="PF22758">
    <property type="entry name" value="Phage_cement"/>
    <property type="match status" value="1"/>
</dbReference>
<organism evidence="1 2">
    <name type="scientific">Vibrio phage vB_VpP_BT-1011</name>
    <dbReference type="NCBI Taxonomy" id="2799672"/>
    <lineage>
        <taxon>Viruses</taxon>
        <taxon>Duplodnaviria</taxon>
        <taxon>Heunggongvirae</taxon>
        <taxon>Uroviricota</taxon>
        <taxon>Caudoviricetes</taxon>
        <taxon>Tieomvirus</taxon>
        <taxon>Tieomvirus BT1011</taxon>
    </lineage>
</organism>
<keyword evidence="2" id="KW-1185">Reference proteome</keyword>
<dbReference type="Proteomes" id="UP000683424">
    <property type="component" value="Segment"/>
</dbReference>
<name>A0A8F2XXT4_9CAUD</name>
<gene>
    <name evidence="1" type="ORF">vBVpPBT1011_0065</name>
</gene>
<dbReference type="InterPro" id="IPR054438">
    <property type="entry name" value="Struct_cement_gp24/gp6"/>
</dbReference>
<accession>A0A8F2XXT4</accession>
<proteinExistence type="predicted"/>
<protein>
    <submittedName>
        <fullName evidence="1">Minor capsid protein</fullName>
    </submittedName>
</protein>
<evidence type="ECO:0000313" key="2">
    <source>
        <dbReference type="Proteomes" id="UP000683424"/>
    </source>
</evidence>
<sequence>MVQTTVTNTHLATGIPGEFSRSANQDAVGVILNSATEANNVVGRILKYVDGNDYEAGVAATGNIAGMLCSPKASYRPALEAQAFLPNESQAEVATRGYLFVTLPAAADKGDYVYYSDTTGELEAKAPGVAPTAGYTRVPGGVVTLNNTVAGVGEIYIDILAGSTETPTV</sequence>
<evidence type="ECO:0000313" key="1">
    <source>
        <dbReference type="EMBL" id="QWX10264.1"/>
    </source>
</evidence>